<dbReference type="InterPro" id="IPR051454">
    <property type="entry name" value="RNA/ubiquinone_mod_enzymes"/>
</dbReference>
<dbReference type="SUPFAM" id="SSF51366">
    <property type="entry name" value="Ribulose-phoshate binding barrel"/>
    <property type="match status" value="1"/>
</dbReference>
<protein>
    <submittedName>
        <fullName evidence="2">U32 family peptidase</fullName>
    </submittedName>
</protein>
<reference evidence="2" key="1">
    <citation type="submission" date="2021-02" db="EMBL/GenBank/DDBJ databases">
        <title>Abyssanaerobacter marinus gen.nov., sp., nov, anaerobic bacterium isolated from the Onnuri vent field of Indian Ocean and suggestion of Mogibacteriaceae fam. nov., and proposal of reclassification of ambiguous this family's genus member.</title>
        <authorList>
            <person name="Kim Y.J."/>
            <person name="Yang J.-A."/>
        </authorList>
    </citation>
    <scope>NUCLEOTIDE SEQUENCE</scope>
    <source>
        <strain evidence="2">DSM 2634</strain>
    </source>
</reference>
<dbReference type="RefSeq" id="WP_206582845.1">
    <property type="nucleotide sequence ID" value="NZ_JAFJZZ010000005.1"/>
</dbReference>
<dbReference type="Pfam" id="PF01136">
    <property type="entry name" value="Peptidase_U32"/>
    <property type="match status" value="1"/>
</dbReference>
<accession>A0A939IJW6</accession>
<name>A0A939IJW6_CLOAM</name>
<dbReference type="Proteomes" id="UP000664545">
    <property type="component" value="Unassembled WGS sequence"/>
</dbReference>
<dbReference type="InterPro" id="IPR011060">
    <property type="entry name" value="RibuloseP-bd_barrel"/>
</dbReference>
<comment type="caution">
    <text evidence="2">The sequence shown here is derived from an EMBL/GenBank/DDBJ whole genome shotgun (WGS) entry which is preliminary data.</text>
</comment>
<dbReference type="InterPro" id="IPR020988">
    <property type="entry name" value="Pept_U32_collagenase"/>
</dbReference>
<keyword evidence="3" id="KW-1185">Reference proteome</keyword>
<dbReference type="AlphaFoldDB" id="A0A939IJW6"/>
<evidence type="ECO:0000259" key="1">
    <source>
        <dbReference type="Pfam" id="PF12392"/>
    </source>
</evidence>
<evidence type="ECO:0000313" key="2">
    <source>
        <dbReference type="EMBL" id="MBN7774013.1"/>
    </source>
</evidence>
<dbReference type="PROSITE" id="PS01276">
    <property type="entry name" value="PEPTIDASE_U32"/>
    <property type="match status" value="1"/>
</dbReference>
<evidence type="ECO:0000313" key="3">
    <source>
        <dbReference type="Proteomes" id="UP000664545"/>
    </source>
</evidence>
<proteinExistence type="predicted"/>
<dbReference type="PANTHER" id="PTHR30217">
    <property type="entry name" value="PEPTIDASE U32 FAMILY"/>
    <property type="match status" value="1"/>
</dbReference>
<dbReference type="InterPro" id="IPR001539">
    <property type="entry name" value="Peptidase_U32"/>
</dbReference>
<sequence length="614" mass="69135">MKKIPELLAPAGGLEQLKAAVENGADAVYFGGKLFNARINADNFDEEAMKEAIDYAHIRNVRVYVTMNILLKEKELEPAIEYAKHLYEMGVDALILQDIGFARMMKRRLPCMKIHLSTQGTVYNASGVKAAKKMGFERVVLARELSLEEIKTITQENLLEIEVFVHGALCICYSGQCQMSRILGGRSGNRGLCAQPCRLPFLAEGESKEEHLLSPKDICTIDFLGELVESGVASLKIEGRMKSPEYVATVTGIYRKYLNEYLQKGSYKVSSEDRQKLNQIFNRGGFTDGYLKGNPEEELMSTVLPKHQGTYLGKVVASAERDLIDIELEGELNIGDGIEIRNKNLPGNVVTFLKPIKGQIVRIGDIKGKVWAGDKVYKITDKALMKSARESYKDSHRQCLKKAAVKASFTVQLGEYPTLTITDGCSGNVGIAFIQITVTGSERAEKAINRPLTIENISKQLCKTGDIPFDIIHANIDVEEGVSLPVSVINQMRRQAFEQLIAEKTKPRVLSQEELERFNGLSLKKENQNNQFLELDTADPIKSLTLYFHTTQRIKENVIRNTINRVRSVGMEWDKLYIYVPLYDFMETFKDSNEPFPWLTKAFQGLLSFLIFWL</sequence>
<dbReference type="EMBL" id="JAFJZZ010000005">
    <property type="protein sequence ID" value="MBN7774013.1"/>
    <property type="molecule type" value="Genomic_DNA"/>
</dbReference>
<dbReference type="PANTHER" id="PTHR30217:SF10">
    <property type="entry name" value="23S RRNA 5-HYDROXYCYTIDINE C2501 SYNTHASE"/>
    <property type="match status" value="1"/>
</dbReference>
<gene>
    <name evidence="2" type="ORF">JYB65_11620</name>
</gene>
<feature type="domain" description="Peptidase U32 collagenase" evidence="1">
    <location>
        <begin position="376"/>
        <end position="503"/>
    </location>
</feature>
<dbReference type="Pfam" id="PF12392">
    <property type="entry name" value="DUF3656"/>
    <property type="match status" value="1"/>
</dbReference>
<organism evidence="2 3">
    <name type="scientific">Clostridium aminobutyricum</name>
    <dbReference type="NCBI Taxonomy" id="33953"/>
    <lineage>
        <taxon>Bacteria</taxon>
        <taxon>Bacillati</taxon>
        <taxon>Bacillota</taxon>
        <taxon>Clostridia</taxon>
        <taxon>Eubacteriales</taxon>
        <taxon>Clostridiaceae</taxon>
        <taxon>Clostridium</taxon>
    </lineage>
</organism>